<evidence type="ECO:0000259" key="3">
    <source>
        <dbReference type="PROSITE" id="PS50089"/>
    </source>
</evidence>
<dbReference type="OMA" id="CGDYTRW"/>
<accession>A4S9A0</accession>
<protein>
    <recommendedName>
        <fullName evidence="3">RING-type domain-containing protein</fullName>
    </recommendedName>
</protein>
<dbReference type="InterPro" id="IPR001841">
    <property type="entry name" value="Znf_RING"/>
</dbReference>
<sequence length="286" mass="29448">MSRSDDDARSAPTCAVCYDDVDDASLARLPCCGARARASTTQFCAKCVEILIQTGDGVAACPRCRAAIARVDGAFVAAPLRRCAVCRQARATGETCEACALGGRAALRYRCERCGGAQRIPHPMWRYMASPTSLSSATWACHGACGDYTRWRIDSRDAASVPASDAPASWGSSEAWLAAAREAVERARASEARLEGARTTRVGDGVKAAVMVALWAAAAAMMAFADGPFVEEGGGGGDARSSSSSFFSSSSLSSSSSSGGALRRAISRSFGSSVGGANVSRADAAA</sequence>
<dbReference type="PROSITE" id="PS50089">
    <property type="entry name" value="ZF_RING_2"/>
    <property type="match status" value="1"/>
</dbReference>
<dbReference type="OrthoDB" id="42146at2759"/>
<dbReference type="AlphaFoldDB" id="A4S9A0"/>
<dbReference type="EMBL" id="CP000596">
    <property type="protein sequence ID" value="ABP00194.1"/>
    <property type="molecule type" value="Genomic_DNA"/>
</dbReference>
<gene>
    <name evidence="4" type="ORF">OSTLU_28130</name>
</gene>
<dbReference type="InterPro" id="IPR013083">
    <property type="entry name" value="Znf_RING/FYVE/PHD"/>
</dbReference>
<name>A4S9A0_OSTLU</name>
<evidence type="ECO:0000256" key="1">
    <source>
        <dbReference type="PROSITE-ProRule" id="PRU00175"/>
    </source>
</evidence>
<evidence type="ECO:0000313" key="5">
    <source>
        <dbReference type="Proteomes" id="UP000001568"/>
    </source>
</evidence>
<reference evidence="4 5" key="1">
    <citation type="journal article" date="2007" name="Proc. Natl. Acad. Sci. U.S.A.">
        <title>The tiny eukaryote Ostreococcus provides genomic insights into the paradox of plankton speciation.</title>
        <authorList>
            <person name="Palenik B."/>
            <person name="Grimwood J."/>
            <person name="Aerts A."/>
            <person name="Rouze P."/>
            <person name="Salamov A."/>
            <person name="Putnam N."/>
            <person name="Dupont C."/>
            <person name="Jorgensen R."/>
            <person name="Derelle E."/>
            <person name="Rombauts S."/>
            <person name="Zhou K."/>
            <person name="Otillar R."/>
            <person name="Merchant S.S."/>
            <person name="Podell S."/>
            <person name="Gaasterland T."/>
            <person name="Napoli C."/>
            <person name="Gendler K."/>
            <person name="Manuell A."/>
            <person name="Tai V."/>
            <person name="Vallon O."/>
            <person name="Piganeau G."/>
            <person name="Jancek S."/>
            <person name="Heijde M."/>
            <person name="Jabbari K."/>
            <person name="Bowler C."/>
            <person name="Lohr M."/>
            <person name="Robbens S."/>
            <person name="Werner G."/>
            <person name="Dubchak I."/>
            <person name="Pazour G.J."/>
            <person name="Ren Q."/>
            <person name="Paulsen I."/>
            <person name="Delwiche C."/>
            <person name="Schmutz J."/>
            <person name="Rokhsar D."/>
            <person name="Van de Peer Y."/>
            <person name="Moreau H."/>
            <person name="Grigoriev I.V."/>
        </authorList>
    </citation>
    <scope>NUCLEOTIDE SEQUENCE [LARGE SCALE GENOMIC DNA]</scope>
    <source>
        <strain evidence="4 5">CCE9901</strain>
    </source>
</reference>
<proteinExistence type="predicted"/>
<dbReference type="Gramene" id="ABP00194">
    <property type="protein sequence ID" value="ABP00194"/>
    <property type="gene ID" value="OSTLU_28130"/>
</dbReference>
<feature type="compositionally biased region" description="Low complexity" evidence="2">
    <location>
        <begin position="239"/>
        <end position="259"/>
    </location>
</feature>
<keyword evidence="1" id="KW-0862">Zinc</keyword>
<keyword evidence="1" id="KW-0863">Zinc-finger</keyword>
<evidence type="ECO:0000256" key="2">
    <source>
        <dbReference type="SAM" id="MobiDB-lite"/>
    </source>
</evidence>
<dbReference type="Gene3D" id="3.30.40.10">
    <property type="entry name" value="Zinc/RING finger domain, C3HC4 (zinc finger)"/>
    <property type="match status" value="1"/>
</dbReference>
<feature type="domain" description="RING-type" evidence="3">
    <location>
        <begin position="14"/>
        <end position="65"/>
    </location>
</feature>
<dbReference type="GeneID" id="5006066"/>
<organism evidence="4 5">
    <name type="scientific">Ostreococcus lucimarinus (strain CCE9901)</name>
    <dbReference type="NCBI Taxonomy" id="436017"/>
    <lineage>
        <taxon>Eukaryota</taxon>
        <taxon>Viridiplantae</taxon>
        <taxon>Chlorophyta</taxon>
        <taxon>Mamiellophyceae</taxon>
        <taxon>Mamiellales</taxon>
        <taxon>Bathycoccaceae</taxon>
        <taxon>Ostreococcus</taxon>
    </lineage>
</organism>
<dbReference type="HOGENOM" id="CLU_974513_0_0_1"/>
<feature type="region of interest" description="Disordered" evidence="2">
    <location>
        <begin position="233"/>
        <end position="259"/>
    </location>
</feature>
<dbReference type="Proteomes" id="UP000001568">
    <property type="component" value="Chromosome 16"/>
</dbReference>
<dbReference type="GO" id="GO:0008270">
    <property type="term" value="F:zinc ion binding"/>
    <property type="evidence" value="ECO:0007669"/>
    <property type="project" value="UniProtKB-KW"/>
</dbReference>
<dbReference type="KEGG" id="olu:OSTLU_28130"/>
<dbReference type="SUPFAM" id="SSF57850">
    <property type="entry name" value="RING/U-box"/>
    <property type="match status" value="1"/>
</dbReference>
<evidence type="ECO:0000313" key="4">
    <source>
        <dbReference type="EMBL" id="ABP00194.1"/>
    </source>
</evidence>
<keyword evidence="1" id="KW-0479">Metal-binding</keyword>
<keyword evidence="5" id="KW-1185">Reference proteome</keyword>
<dbReference type="RefSeq" id="XP_001421900.1">
    <property type="nucleotide sequence ID" value="XM_001421863.1"/>
</dbReference>